<evidence type="ECO:0000256" key="1">
    <source>
        <dbReference type="ARBA" id="ARBA00010062"/>
    </source>
</evidence>
<dbReference type="CDD" id="cd00130">
    <property type="entry name" value="PAS"/>
    <property type="match status" value="1"/>
</dbReference>
<dbReference type="GO" id="GO:0006355">
    <property type="term" value="P:regulation of DNA-templated transcription"/>
    <property type="evidence" value="ECO:0007669"/>
    <property type="project" value="InterPro"/>
</dbReference>
<dbReference type="Gene3D" id="3.30.450.20">
    <property type="entry name" value="PAS domain"/>
    <property type="match status" value="1"/>
</dbReference>
<sequence>MNDSVRLGLMAPLTGLVEIYGPEIVWAARIACAEVNERGGVLGRPLELVVEDDGSLPPTAVPAALRLIEQHRCVALIGNLLSNSRIAVAGQVAEPRRVPLLNFSFYEGSISGRHFFHFAALPNQQIDQMIPCMVRRYGHKMFFAGNNYEWPRGSIDAAKRALQRLDGDVVGEEYLDIGATPEAIDRLLAQLARSGADVFVPYFAGNDQIRLLTRFAALGLKQHMAVVMGHFDEVMAGQLPPDTRAGLYSSNTYFMSLDSEASRHYLQRLARQPGVHGIWPQGNGVLTNFGEGAYLCVHAFANAVAAAGSCASEDLVAALERVAVQGPQGRVVMDPATHHASVNTYLARCRADGSFEIIERFGCIAPVIPERYREPPQDGFAQPVAGPQALAARLVAELGTAPPGAEAPRQILELADTPVLATDREGCIRVANRSACQLFGYAEQELVGLSVHLLLPPHFRLRHAELLRRFVEGEDSERRMTGRGELTGYRKDGSFIPLEATIAKFHDGKDWLLVVTLRDVSERKRLEEEVARRATHDPLTGLPNRALIRERLGNALLRAQRSGQSLALLFIDLDGFKAINDTQGHAVGDALLKAVGARLIEQVRPGDTVAHLAGDEFVILCEQIEHPATVATLAEQINTTLRHPFELEAATVYLSASIGVAVGGGGTGSADELLRAADTAMYAVKQRGRDGWQFFSDQLQAQARERLAITHGLRGAIAGQELSARFQPIVVASSGQVVGAELLLRWHPKQGEISPAIFIPVAEASGFIAQIGAWVLREGFRAQAAWQRRWGAQAPYVSINLSTRQLGVPTLVEDIAAMLRDTGAEPARILLEITETALMTDVEAHLRVLRRIADLGLRLAVDDFGTGYSSLAQLTRLPVEVLKIDKAFVDGIEAGREACTVMRAIIGLGRGLGLKLVAEGVEQREQQQQLVALDCDFIQGYYFHRPLAEAGFVELIDRQVGAERGALSLRPGER</sequence>
<dbReference type="InterPro" id="IPR029787">
    <property type="entry name" value="Nucleotide_cyclase"/>
</dbReference>
<evidence type="ECO:0000256" key="2">
    <source>
        <dbReference type="ARBA" id="ARBA00022729"/>
    </source>
</evidence>
<dbReference type="Gene3D" id="3.20.20.450">
    <property type="entry name" value="EAL domain"/>
    <property type="match status" value="1"/>
</dbReference>
<dbReference type="SUPFAM" id="SSF55073">
    <property type="entry name" value="Nucleotide cyclase"/>
    <property type="match status" value="1"/>
</dbReference>
<evidence type="ECO:0000259" key="4">
    <source>
        <dbReference type="PROSITE" id="PS50113"/>
    </source>
</evidence>
<dbReference type="InterPro" id="IPR043128">
    <property type="entry name" value="Rev_trsase/Diguanyl_cyclase"/>
</dbReference>
<keyword evidence="8" id="KW-1185">Reference proteome</keyword>
<dbReference type="SMART" id="SM00052">
    <property type="entry name" value="EAL"/>
    <property type="match status" value="1"/>
</dbReference>
<dbReference type="Pfam" id="PF00990">
    <property type="entry name" value="GGDEF"/>
    <property type="match status" value="1"/>
</dbReference>
<dbReference type="Pfam" id="PF13458">
    <property type="entry name" value="Peripla_BP_6"/>
    <property type="match status" value="1"/>
</dbReference>
<evidence type="ECO:0000259" key="3">
    <source>
        <dbReference type="PROSITE" id="PS50112"/>
    </source>
</evidence>
<dbReference type="InterPro" id="IPR001610">
    <property type="entry name" value="PAC"/>
</dbReference>
<protein>
    <submittedName>
        <fullName evidence="7">EAL domain-containing protein</fullName>
    </submittedName>
</protein>
<dbReference type="SUPFAM" id="SSF53822">
    <property type="entry name" value="Periplasmic binding protein-like I"/>
    <property type="match status" value="1"/>
</dbReference>
<dbReference type="InterPro" id="IPR035919">
    <property type="entry name" value="EAL_sf"/>
</dbReference>
<dbReference type="RefSeq" id="WP_198111892.1">
    <property type="nucleotide sequence ID" value="NZ_JAEDAK010000010.1"/>
</dbReference>
<dbReference type="InterPro" id="IPR001633">
    <property type="entry name" value="EAL_dom"/>
</dbReference>
<dbReference type="InterPro" id="IPR013767">
    <property type="entry name" value="PAS_fold"/>
</dbReference>
<keyword evidence="2" id="KW-0732">Signal</keyword>
<dbReference type="PANTHER" id="PTHR44757">
    <property type="entry name" value="DIGUANYLATE CYCLASE DGCP"/>
    <property type="match status" value="1"/>
</dbReference>
<dbReference type="InterPro" id="IPR000014">
    <property type="entry name" value="PAS"/>
</dbReference>
<dbReference type="SUPFAM" id="SSF141868">
    <property type="entry name" value="EAL domain-like"/>
    <property type="match status" value="1"/>
</dbReference>
<dbReference type="CDD" id="cd01948">
    <property type="entry name" value="EAL"/>
    <property type="match status" value="1"/>
</dbReference>
<dbReference type="Gene3D" id="3.30.70.270">
    <property type="match status" value="1"/>
</dbReference>
<reference evidence="7" key="1">
    <citation type="submission" date="2020-12" db="EMBL/GenBank/DDBJ databases">
        <title>The genome sequence of Inhella sp. 1Y17.</title>
        <authorList>
            <person name="Liu Y."/>
        </authorList>
    </citation>
    <scope>NUCLEOTIDE SEQUENCE</scope>
    <source>
        <strain evidence="7">1Y17</strain>
    </source>
</reference>
<dbReference type="PANTHER" id="PTHR44757:SF2">
    <property type="entry name" value="BIOFILM ARCHITECTURE MAINTENANCE PROTEIN MBAA"/>
    <property type="match status" value="1"/>
</dbReference>
<dbReference type="SUPFAM" id="SSF55785">
    <property type="entry name" value="PYP-like sensor domain (PAS domain)"/>
    <property type="match status" value="1"/>
</dbReference>
<dbReference type="PROSITE" id="PS50883">
    <property type="entry name" value="EAL"/>
    <property type="match status" value="1"/>
</dbReference>
<proteinExistence type="inferred from homology"/>
<accession>A0A931NHT3</accession>
<dbReference type="InterPro" id="IPR000700">
    <property type="entry name" value="PAS-assoc_C"/>
</dbReference>
<evidence type="ECO:0000259" key="6">
    <source>
        <dbReference type="PROSITE" id="PS50887"/>
    </source>
</evidence>
<organism evidence="7 8">
    <name type="scientific">Inhella proteolytica</name>
    <dbReference type="NCBI Taxonomy" id="2795029"/>
    <lineage>
        <taxon>Bacteria</taxon>
        <taxon>Pseudomonadati</taxon>
        <taxon>Pseudomonadota</taxon>
        <taxon>Betaproteobacteria</taxon>
        <taxon>Burkholderiales</taxon>
        <taxon>Sphaerotilaceae</taxon>
        <taxon>Inhella</taxon>
    </lineage>
</organism>
<dbReference type="Pfam" id="PF00563">
    <property type="entry name" value="EAL"/>
    <property type="match status" value="1"/>
</dbReference>
<evidence type="ECO:0000259" key="5">
    <source>
        <dbReference type="PROSITE" id="PS50883"/>
    </source>
</evidence>
<feature type="domain" description="PAS" evidence="3">
    <location>
        <begin position="404"/>
        <end position="474"/>
    </location>
</feature>
<dbReference type="Pfam" id="PF00989">
    <property type="entry name" value="PAS"/>
    <property type="match status" value="1"/>
</dbReference>
<dbReference type="InterPro" id="IPR028082">
    <property type="entry name" value="Peripla_BP_I"/>
</dbReference>
<dbReference type="Gene3D" id="3.40.50.2300">
    <property type="match status" value="2"/>
</dbReference>
<evidence type="ECO:0000313" key="8">
    <source>
        <dbReference type="Proteomes" id="UP000613266"/>
    </source>
</evidence>
<feature type="domain" description="PAC" evidence="4">
    <location>
        <begin position="482"/>
        <end position="532"/>
    </location>
</feature>
<dbReference type="InterPro" id="IPR052155">
    <property type="entry name" value="Biofilm_reg_signaling"/>
</dbReference>
<dbReference type="InterPro" id="IPR035965">
    <property type="entry name" value="PAS-like_dom_sf"/>
</dbReference>
<dbReference type="InterPro" id="IPR028081">
    <property type="entry name" value="Leu-bd"/>
</dbReference>
<comment type="caution">
    <text evidence="7">The sequence shown here is derived from an EMBL/GenBank/DDBJ whole genome shotgun (WGS) entry which is preliminary data.</text>
</comment>
<comment type="similarity">
    <text evidence="1">Belongs to the leucine-binding protein family.</text>
</comment>
<dbReference type="PROSITE" id="PS50112">
    <property type="entry name" value="PAS"/>
    <property type="match status" value="1"/>
</dbReference>
<dbReference type="SMART" id="SM00267">
    <property type="entry name" value="GGDEF"/>
    <property type="match status" value="1"/>
</dbReference>
<dbReference type="PROSITE" id="PS50113">
    <property type="entry name" value="PAC"/>
    <property type="match status" value="1"/>
</dbReference>
<dbReference type="EMBL" id="JAEDAK010000010">
    <property type="protein sequence ID" value="MBH9578118.1"/>
    <property type="molecule type" value="Genomic_DNA"/>
</dbReference>
<dbReference type="CDD" id="cd01949">
    <property type="entry name" value="GGDEF"/>
    <property type="match status" value="1"/>
</dbReference>
<evidence type="ECO:0000313" key="7">
    <source>
        <dbReference type="EMBL" id="MBH9578118.1"/>
    </source>
</evidence>
<dbReference type="InterPro" id="IPR000160">
    <property type="entry name" value="GGDEF_dom"/>
</dbReference>
<name>A0A931NHT3_9BURK</name>
<dbReference type="Proteomes" id="UP000613266">
    <property type="component" value="Unassembled WGS sequence"/>
</dbReference>
<dbReference type="SMART" id="SM00091">
    <property type="entry name" value="PAS"/>
    <property type="match status" value="1"/>
</dbReference>
<feature type="domain" description="GGDEF" evidence="6">
    <location>
        <begin position="564"/>
        <end position="697"/>
    </location>
</feature>
<dbReference type="CDD" id="cd06331">
    <property type="entry name" value="PBP1_AmiC-like"/>
    <property type="match status" value="1"/>
</dbReference>
<gene>
    <name evidence="7" type="ORF">I7X39_14520</name>
</gene>
<feature type="domain" description="EAL" evidence="5">
    <location>
        <begin position="706"/>
        <end position="960"/>
    </location>
</feature>
<dbReference type="SMART" id="SM00086">
    <property type="entry name" value="PAC"/>
    <property type="match status" value="1"/>
</dbReference>
<dbReference type="AlphaFoldDB" id="A0A931NHT3"/>
<dbReference type="NCBIfam" id="TIGR00254">
    <property type="entry name" value="GGDEF"/>
    <property type="match status" value="1"/>
</dbReference>
<dbReference type="NCBIfam" id="TIGR00229">
    <property type="entry name" value="sensory_box"/>
    <property type="match status" value="1"/>
</dbReference>
<dbReference type="PROSITE" id="PS50887">
    <property type="entry name" value="GGDEF"/>
    <property type="match status" value="1"/>
</dbReference>